<dbReference type="PANTHER" id="PTHR42693">
    <property type="entry name" value="ARYLSULFATASE FAMILY MEMBER"/>
    <property type="match status" value="1"/>
</dbReference>
<reference evidence="6 7" key="1">
    <citation type="submission" date="2018-02" db="EMBL/GenBank/DDBJ databases">
        <title>Comparative genomes isolates from brazilian mangrove.</title>
        <authorList>
            <person name="Araujo J.E."/>
            <person name="Taketani R.G."/>
            <person name="Silva M.C.P."/>
            <person name="Loureco M.V."/>
            <person name="Andreote F.D."/>
        </authorList>
    </citation>
    <scope>NUCLEOTIDE SEQUENCE [LARGE SCALE GENOMIC DNA]</scope>
    <source>
        <strain evidence="6 7">Hex-1 MGV</strain>
    </source>
</reference>
<organism evidence="6 7">
    <name type="scientific">Blastopirellula marina</name>
    <dbReference type="NCBI Taxonomy" id="124"/>
    <lineage>
        <taxon>Bacteria</taxon>
        <taxon>Pseudomonadati</taxon>
        <taxon>Planctomycetota</taxon>
        <taxon>Planctomycetia</taxon>
        <taxon>Pirellulales</taxon>
        <taxon>Pirellulaceae</taxon>
        <taxon>Blastopirellula</taxon>
    </lineage>
</organism>
<dbReference type="EMBL" id="PUHY01000010">
    <property type="protein sequence ID" value="PQO34242.1"/>
    <property type="molecule type" value="Genomic_DNA"/>
</dbReference>
<dbReference type="InterPro" id="IPR000917">
    <property type="entry name" value="Sulfatase_N"/>
</dbReference>
<dbReference type="Gene3D" id="3.30.1120.10">
    <property type="match status" value="1"/>
</dbReference>
<dbReference type="Proteomes" id="UP000238322">
    <property type="component" value="Unassembled WGS sequence"/>
</dbReference>
<feature type="chain" id="PRO_5015449579" evidence="4">
    <location>
        <begin position="25"/>
        <end position="481"/>
    </location>
</feature>
<evidence type="ECO:0000313" key="7">
    <source>
        <dbReference type="Proteomes" id="UP000238322"/>
    </source>
</evidence>
<dbReference type="Gene3D" id="3.40.720.10">
    <property type="entry name" value="Alkaline Phosphatase, subunit A"/>
    <property type="match status" value="1"/>
</dbReference>
<dbReference type="GO" id="GO:0004065">
    <property type="term" value="F:arylsulfatase activity"/>
    <property type="evidence" value="ECO:0007669"/>
    <property type="project" value="TreeGrafter"/>
</dbReference>
<evidence type="ECO:0000313" key="6">
    <source>
        <dbReference type="EMBL" id="PQO34242.1"/>
    </source>
</evidence>
<comment type="similarity">
    <text evidence="1">Belongs to the sulfatase family.</text>
</comment>
<dbReference type="InterPro" id="IPR017850">
    <property type="entry name" value="Alkaline_phosphatase_core_sf"/>
</dbReference>
<dbReference type="CDD" id="cd16026">
    <property type="entry name" value="GALNS_like"/>
    <property type="match status" value="1"/>
</dbReference>
<evidence type="ECO:0000259" key="5">
    <source>
        <dbReference type="Pfam" id="PF00884"/>
    </source>
</evidence>
<feature type="signal peptide" evidence="4">
    <location>
        <begin position="1"/>
        <end position="24"/>
    </location>
</feature>
<comment type="caution">
    <text evidence="6">The sequence shown here is derived from an EMBL/GenBank/DDBJ whole genome shotgun (WGS) entry which is preliminary data.</text>
</comment>
<keyword evidence="2" id="KW-0378">Hydrolase</keyword>
<evidence type="ECO:0000256" key="3">
    <source>
        <dbReference type="SAM" id="MobiDB-lite"/>
    </source>
</evidence>
<dbReference type="RefSeq" id="WP_105329971.1">
    <property type="nucleotide sequence ID" value="NZ_PUHY01000010.1"/>
</dbReference>
<dbReference type="PANTHER" id="PTHR42693:SF53">
    <property type="entry name" value="ENDO-4-O-SULFATASE"/>
    <property type="match status" value="1"/>
</dbReference>
<dbReference type="AlphaFoldDB" id="A0A2S8FPY0"/>
<feature type="region of interest" description="Disordered" evidence="3">
    <location>
        <begin position="460"/>
        <end position="481"/>
    </location>
</feature>
<dbReference type="InterPro" id="IPR050738">
    <property type="entry name" value="Sulfatase"/>
</dbReference>
<feature type="domain" description="Sulfatase N-terminal" evidence="5">
    <location>
        <begin position="29"/>
        <end position="348"/>
    </location>
</feature>
<name>A0A2S8FPY0_9BACT</name>
<dbReference type="OrthoDB" id="9783154at2"/>
<evidence type="ECO:0000256" key="2">
    <source>
        <dbReference type="ARBA" id="ARBA00022801"/>
    </source>
</evidence>
<dbReference type="SUPFAM" id="SSF53649">
    <property type="entry name" value="Alkaline phosphatase-like"/>
    <property type="match status" value="1"/>
</dbReference>
<dbReference type="Pfam" id="PF00884">
    <property type="entry name" value="Sulfatase"/>
    <property type="match status" value="1"/>
</dbReference>
<dbReference type="Pfam" id="PF14707">
    <property type="entry name" value="Sulfatase_C"/>
    <property type="match status" value="1"/>
</dbReference>
<proteinExistence type="inferred from homology"/>
<sequence>MPHKLLLLLAALLGFAYAIPSAHAAERPPNVVMIFIDDMGYADIGPFGAKAYKTPNLDKMAAEGRTFTDFYVPQAVCSASRAGLMTGCYNVRVGIQGALGPNAKIGINPDEMTMAELCKQKGYATACYGKWHLGDRQPFLPLQNGFDDYFGLPYSNDMWPYHPGVRHLSMEERVKRWPHLPLYDKNEVVNAQVDEKAQEQLTTQYTEKAVAFIDKNKDNPFFLYVPHSMVHVPLYVSDKFKGKSGAGLFGDVVMEVDWSVGQIIDALHRNKLDDNTLVIFTSDNGPWLSYGDHAGSAGPLREGKGTMWDGGCREPTIMKWPGKIPAGTVCHTPAMTIDIFPTIAELIGAKLPEKPIDGKNIWPLMAGQPGAKSPHEAYYFYYGSGLKAVRSGRWKLVFPHEYRTLNGRPGGTGGIPTNYEQAKTPLALFDLESDPGESKNLVDEHPDVVQRLEKLADGIREKLGDSHRNIKGKENRPPGRV</sequence>
<protein>
    <submittedName>
        <fullName evidence="6">Arylsulfatase</fullName>
    </submittedName>
</protein>
<evidence type="ECO:0000256" key="4">
    <source>
        <dbReference type="SAM" id="SignalP"/>
    </source>
</evidence>
<keyword evidence="4" id="KW-0732">Signal</keyword>
<evidence type="ECO:0000256" key="1">
    <source>
        <dbReference type="ARBA" id="ARBA00008779"/>
    </source>
</evidence>
<gene>
    <name evidence="6" type="ORF">C5Y83_11955</name>
</gene>
<accession>A0A2S8FPY0</accession>